<keyword evidence="2" id="KW-1185">Reference proteome</keyword>
<reference evidence="1 2" key="1">
    <citation type="journal article" date="2013" name="Curr. Biol.">
        <title>The Genome of the Foraminiferan Reticulomyxa filosa.</title>
        <authorList>
            <person name="Glockner G."/>
            <person name="Hulsmann N."/>
            <person name="Schleicher M."/>
            <person name="Noegel A.A."/>
            <person name="Eichinger L."/>
            <person name="Gallinger C."/>
            <person name="Pawlowski J."/>
            <person name="Sierra R."/>
            <person name="Euteneuer U."/>
            <person name="Pillet L."/>
            <person name="Moustafa A."/>
            <person name="Platzer M."/>
            <person name="Groth M."/>
            <person name="Szafranski K."/>
            <person name="Schliwa M."/>
        </authorList>
    </citation>
    <scope>NUCLEOTIDE SEQUENCE [LARGE SCALE GENOMIC DNA]</scope>
</reference>
<dbReference type="Gene3D" id="3.90.660.10">
    <property type="match status" value="1"/>
</dbReference>
<dbReference type="Gene3D" id="3.50.50.60">
    <property type="entry name" value="FAD/NAD(P)-binding domain"/>
    <property type="match status" value="1"/>
</dbReference>
<proteinExistence type="predicted"/>
<dbReference type="Proteomes" id="UP000023152">
    <property type="component" value="Unassembled WGS sequence"/>
</dbReference>
<name>X6MYX7_RETFI</name>
<protein>
    <submittedName>
        <fullName evidence="1">Uncharacterized protein</fullName>
    </submittedName>
</protein>
<gene>
    <name evidence="1" type="ORF">RFI_18564</name>
</gene>
<dbReference type="EMBL" id="ASPP01014541">
    <property type="protein sequence ID" value="ETO18694.1"/>
    <property type="molecule type" value="Genomic_DNA"/>
</dbReference>
<dbReference type="AlphaFoldDB" id="X6MYX7"/>
<accession>X6MYX7</accession>
<comment type="caution">
    <text evidence="1">The sequence shown here is derived from an EMBL/GenBank/DDBJ whole genome shotgun (WGS) entry which is preliminary data.</text>
</comment>
<evidence type="ECO:0000313" key="1">
    <source>
        <dbReference type="EMBL" id="ETO18694.1"/>
    </source>
</evidence>
<dbReference type="InterPro" id="IPR036188">
    <property type="entry name" value="FAD/NAD-bd_sf"/>
</dbReference>
<sequence>MNKWIDFKIRHMYPIVNESIDWTKKKKGSTKLKATSTFEFASSKFDEDLLVVGQAMFRQLFEKAILGGHNEDEKGTDDDQNVYEYLNFLNKPESMHQQIITQKVSSASQVHRWKYSQVKTGITNYTHLKIPVVDHTTNCIGTILLCGDAFLKGQVEGAMISSFEAAFDILDKSSSN</sequence>
<evidence type="ECO:0000313" key="2">
    <source>
        <dbReference type="Proteomes" id="UP000023152"/>
    </source>
</evidence>
<organism evidence="1 2">
    <name type="scientific">Reticulomyxa filosa</name>
    <dbReference type="NCBI Taxonomy" id="46433"/>
    <lineage>
        <taxon>Eukaryota</taxon>
        <taxon>Sar</taxon>
        <taxon>Rhizaria</taxon>
        <taxon>Retaria</taxon>
        <taxon>Foraminifera</taxon>
        <taxon>Monothalamids</taxon>
        <taxon>Reticulomyxidae</taxon>
        <taxon>Reticulomyxa</taxon>
    </lineage>
</organism>